<evidence type="ECO:0000256" key="8">
    <source>
        <dbReference type="RuleBase" id="RU365066"/>
    </source>
</evidence>
<dbReference type="AlphaFoldDB" id="A0A9Q0MA39"/>
<reference evidence="9" key="1">
    <citation type="submission" date="2022-12" db="EMBL/GenBank/DDBJ databases">
        <title>Genome assemblies of Blomia tropicalis.</title>
        <authorList>
            <person name="Cui Y."/>
        </authorList>
    </citation>
    <scope>NUCLEOTIDE SEQUENCE</scope>
    <source>
        <tissue evidence="9">Adult mites</tissue>
    </source>
</reference>
<proteinExistence type="inferred from homology"/>
<accession>A0A9Q0MA39</accession>
<feature type="transmembrane region" description="Helical" evidence="8">
    <location>
        <begin position="109"/>
        <end position="129"/>
    </location>
</feature>
<organism evidence="9 10">
    <name type="scientific">Blomia tropicalis</name>
    <name type="common">Mite</name>
    <dbReference type="NCBI Taxonomy" id="40697"/>
    <lineage>
        <taxon>Eukaryota</taxon>
        <taxon>Metazoa</taxon>
        <taxon>Ecdysozoa</taxon>
        <taxon>Arthropoda</taxon>
        <taxon>Chelicerata</taxon>
        <taxon>Arachnida</taxon>
        <taxon>Acari</taxon>
        <taxon>Acariformes</taxon>
        <taxon>Sarcoptiformes</taxon>
        <taxon>Astigmata</taxon>
        <taxon>Glycyphagoidea</taxon>
        <taxon>Echimyopodidae</taxon>
        <taxon>Blomia</taxon>
    </lineage>
</organism>
<evidence type="ECO:0000256" key="1">
    <source>
        <dbReference type="ARBA" id="ARBA00004127"/>
    </source>
</evidence>
<evidence type="ECO:0000256" key="4">
    <source>
        <dbReference type="ARBA" id="ARBA00022692"/>
    </source>
</evidence>
<dbReference type="GO" id="GO:0006506">
    <property type="term" value="P:GPI anchor biosynthetic process"/>
    <property type="evidence" value="ECO:0007669"/>
    <property type="project" value="UniProtKB-KW"/>
</dbReference>
<comment type="caution">
    <text evidence="9">The sequence shown here is derived from an EMBL/GenBank/DDBJ whole genome shotgun (WGS) entry which is preliminary data.</text>
</comment>
<comment type="similarity">
    <text evidence="2 8">Belongs to the PGAP3 family.</text>
</comment>
<dbReference type="GO" id="GO:0005789">
    <property type="term" value="C:endoplasmic reticulum membrane"/>
    <property type="evidence" value="ECO:0007669"/>
    <property type="project" value="TreeGrafter"/>
</dbReference>
<feature type="transmembrane region" description="Helical" evidence="8">
    <location>
        <begin position="261"/>
        <end position="284"/>
    </location>
</feature>
<dbReference type="OMA" id="DFMIEDC"/>
<feature type="transmembrane region" description="Helical" evidence="8">
    <location>
        <begin position="199"/>
        <end position="218"/>
    </location>
</feature>
<evidence type="ECO:0000313" key="10">
    <source>
        <dbReference type="Proteomes" id="UP001142055"/>
    </source>
</evidence>
<dbReference type="Pfam" id="PF04080">
    <property type="entry name" value="Per1"/>
    <property type="match status" value="1"/>
</dbReference>
<evidence type="ECO:0000256" key="6">
    <source>
        <dbReference type="ARBA" id="ARBA00022989"/>
    </source>
</evidence>
<feature type="transmembrane region" description="Helical" evidence="8">
    <location>
        <begin position="230"/>
        <end position="249"/>
    </location>
</feature>
<name>A0A9Q0MA39_BLOTA</name>
<dbReference type="EMBL" id="JAPWDV010000002">
    <property type="protein sequence ID" value="KAJ6219905.1"/>
    <property type="molecule type" value="Genomic_DNA"/>
</dbReference>
<keyword evidence="6 8" id="KW-1133">Transmembrane helix</keyword>
<sequence length="327" mass="39203">MFWCQITFLIFFILAISNVLGSLGDRLIIYRNELQSCLEANCSSPTLLNQFYSSQLFFMKLFGWDCLDECRYQSQWYTLEELRRHNYTQVPQFYGKWTFYRFYGIQEPASFFFSLLNLFANLFGWLRYCRFTEKLDPLYSVWKIQTFLTINAWFWSTVYHGRDTIISEKLDYYSAYSVIIFFLCAIAIKMLSQYTNNSLTFITVSMPFLAFYIYHTIYLHLIHFDYGYNMKVNVATGLLSTIGWLFWCVQNRSNRKHIWKCYLSLLGINFGLILELFDFPPIAFTFDAHSLWHLWTIPFSLVWFSFLTDEAHYLTKNLHIESKKKIV</sequence>
<feature type="transmembrane region" description="Helical" evidence="8">
    <location>
        <begin position="141"/>
        <end position="161"/>
    </location>
</feature>
<evidence type="ECO:0000256" key="5">
    <source>
        <dbReference type="ARBA" id="ARBA00022729"/>
    </source>
</evidence>
<comment type="function">
    <text evidence="8">Involved in the lipid remodeling steps of GPI-anchor maturation.</text>
</comment>
<evidence type="ECO:0000256" key="2">
    <source>
        <dbReference type="ARBA" id="ARBA00006387"/>
    </source>
</evidence>
<gene>
    <name evidence="9" type="ORF">RDWZM_005717</name>
</gene>
<feature type="signal peptide" evidence="8">
    <location>
        <begin position="1"/>
        <end position="21"/>
    </location>
</feature>
<feature type="transmembrane region" description="Helical" evidence="8">
    <location>
        <begin position="290"/>
        <end position="308"/>
    </location>
</feature>
<dbReference type="InterPro" id="IPR007217">
    <property type="entry name" value="Per1-like"/>
</dbReference>
<keyword evidence="7 8" id="KW-0472">Membrane</keyword>
<feature type="transmembrane region" description="Helical" evidence="8">
    <location>
        <begin position="173"/>
        <end position="192"/>
    </location>
</feature>
<dbReference type="PANTHER" id="PTHR13148:SF0">
    <property type="entry name" value="POST-GPI ATTACHMENT TO PROTEINS FACTOR 3"/>
    <property type="match status" value="1"/>
</dbReference>
<dbReference type="GO" id="GO:0016788">
    <property type="term" value="F:hydrolase activity, acting on ester bonds"/>
    <property type="evidence" value="ECO:0007669"/>
    <property type="project" value="TreeGrafter"/>
</dbReference>
<keyword evidence="4 8" id="KW-0812">Transmembrane</keyword>
<dbReference type="PANTHER" id="PTHR13148">
    <property type="entry name" value="PER1-RELATED"/>
    <property type="match status" value="1"/>
</dbReference>
<comment type="subcellular location">
    <subcellularLocation>
        <location evidence="1">Endomembrane system</location>
        <topology evidence="1">Multi-pass membrane protein</topology>
    </subcellularLocation>
    <subcellularLocation>
        <location evidence="8">Golgi apparatus membrane</location>
        <topology evidence="8">Multi-pass membrane protein</topology>
    </subcellularLocation>
</comment>
<dbReference type="GO" id="GO:0000139">
    <property type="term" value="C:Golgi membrane"/>
    <property type="evidence" value="ECO:0007669"/>
    <property type="project" value="UniProtKB-SubCell"/>
</dbReference>
<dbReference type="Proteomes" id="UP001142055">
    <property type="component" value="Chromosome 2"/>
</dbReference>
<evidence type="ECO:0000313" key="9">
    <source>
        <dbReference type="EMBL" id="KAJ6219905.1"/>
    </source>
</evidence>
<evidence type="ECO:0000256" key="7">
    <source>
        <dbReference type="ARBA" id="ARBA00023136"/>
    </source>
</evidence>
<feature type="chain" id="PRO_5040539551" description="Post-GPI attachment to proteins factor 3" evidence="8">
    <location>
        <begin position="22"/>
        <end position="327"/>
    </location>
</feature>
<keyword evidence="3 8" id="KW-0337">GPI-anchor biosynthesis</keyword>
<keyword evidence="10" id="KW-1185">Reference proteome</keyword>
<evidence type="ECO:0000256" key="3">
    <source>
        <dbReference type="ARBA" id="ARBA00022502"/>
    </source>
</evidence>
<protein>
    <recommendedName>
        <fullName evidence="8">Post-GPI attachment to proteins factor 3</fullName>
    </recommendedName>
</protein>
<keyword evidence="5 8" id="KW-0732">Signal</keyword>
<keyword evidence="8" id="KW-0333">Golgi apparatus</keyword>